<keyword evidence="1" id="KW-0175">Coiled coil</keyword>
<keyword evidence="4" id="KW-1185">Reference proteome</keyword>
<dbReference type="AlphaFoldDB" id="A0A3N4LQQ3"/>
<feature type="compositionally biased region" description="Basic and acidic residues" evidence="2">
    <location>
        <begin position="544"/>
        <end position="557"/>
    </location>
</feature>
<evidence type="ECO:0000313" key="4">
    <source>
        <dbReference type="Proteomes" id="UP000267821"/>
    </source>
</evidence>
<accession>A0A3N4LQQ3</accession>
<evidence type="ECO:0000313" key="3">
    <source>
        <dbReference type="EMBL" id="RPB23592.1"/>
    </source>
</evidence>
<reference evidence="3 4" key="1">
    <citation type="journal article" date="2018" name="Nat. Ecol. Evol.">
        <title>Pezizomycetes genomes reveal the molecular basis of ectomycorrhizal truffle lifestyle.</title>
        <authorList>
            <person name="Murat C."/>
            <person name="Payen T."/>
            <person name="Noel B."/>
            <person name="Kuo A."/>
            <person name="Morin E."/>
            <person name="Chen J."/>
            <person name="Kohler A."/>
            <person name="Krizsan K."/>
            <person name="Balestrini R."/>
            <person name="Da Silva C."/>
            <person name="Montanini B."/>
            <person name="Hainaut M."/>
            <person name="Levati E."/>
            <person name="Barry K.W."/>
            <person name="Belfiori B."/>
            <person name="Cichocki N."/>
            <person name="Clum A."/>
            <person name="Dockter R.B."/>
            <person name="Fauchery L."/>
            <person name="Guy J."/>
            <person name="Iotti M."/>
            <person name="Le Tacon F."/>
            <person name="Lindquist E.A."/>
            <person name="Lipzen A."/>
            <person name="Malagnac F."/>
            <person name="Mello A."/>
            <person name="Molinier V."/>
            <person name="Miyauchi S."/>
            <person name="Poulain J."/>
            <person name="Riccioni C."/>
            <person name="Rubini A."/>
            <person name="Sitrit Y."/>
            <person name="Splivallo R."/>
            <person name="Traeger S."/>
            <person name="Wang M."/>
            <person name="Zifcakova L."/>
            <person name="Wipf D."/>
            <person name="Zambonelli A."/>
            <person name="Paolocci F."/>
            <person name="Nowrousian M."/>
            <person name="Ottonello S."/>
            <person name="Baldrian P."/>
            <person name="Spatafora J.W."/>
            <person name="Henrissat B."/>
            <person name="Nagy L.G."/>
            <person name="Aury J.M."/>
            <person name="Wincker P."/>
            <person name="Grigoriev I.V."/>
            <person name="Bonfante P."/>
            <person name="Martin F.M."/>
        </authorList>
    </citation>
    <scope>NUCLEOTIDE SEQUENCE [LARGE SCALE GENOMIC DNA]</scope>
    <source>
        <strain evidence="3 4">ATCC MYA-4762</strain>
    </source>
</reference>
<protein>
    <submittedName>
        <fullName evidence="3">Uncharacterized protein</fullName>
    </submittedName>
</protein>
<evidence type="ECO:0000256" key="1">
    <source>
        <dbReference type="SAM" id="Coils"/>
    </source>
</evidence>
<gene>
    <name evidence="3" type="ORF">L211DRAFT_849583</name>
</gene>
<sequence>MGKNDKLFFSIRQGWDTNKVAAIIDGKAYRTLGSYSVWGASGGRPDIRKHIDAISKGAILFDSDNAALPSRIEVIEPAHLDTLIESGKAALVALVPEDQQMNDTINVLPHTTCQVSYCNKPLQPTTPEEDVDMLLRLRGERESAPSPKPDADPNLYSAELLNLKQERTPTERQEMQDPELEEVLNKELTGMTVEDRVIELRLALEDDQARRKEEKEEERELREKEISDLMCYIGELQKEYREGHGEVMGALAIQVKDIREALSLLNRHMANQIKSLSKQVAELMTQLIAPPLLSPPPPPPPVMSTGEIRHRTAGTVIPDSTESTRESSPAQSPTPFPFHQLTGPGPITTPIGGLPAQRLVEATSQPPPAMSECFYTTPTGERHHMTIGPMEEAAEILARADKAGKAEKEAGGGNQSINICDTPLTISDDPEKDSCIKDNEAVNNRETSNRPLEDVVEAEVTAALEARHVGGFGSFPPGCTKGEATRRTQITPEHTRPTPTSIPPRTNATPSGSRQTIPGTGGSRNASRQTTPRQPGRRQATPKQDTREKEKDIERVAPHQSGRSSGQTTPGTGANATPVGPPRNTPRQTAVGAIVEAEVTAAREKKEKEGQVKTHLVEGKPGRVQRTHMGEGGYWNRGPENTADISPPPSRPTSVQVLITGCPSIPARGDEWKRSFLAGFNARRERLAPETPICATHVAFALSYPSERVVTIHHPADMKHEEIIRAVARVHREMYNNYIQHPNQSLISILQETTELVAPGLQGTRGEKAWDRADGICKDLKLVRAARPPKWLVKGKGDGYEGKKCSLRFSVTTASLRAIKSPLPIVHNNKSKIYLYQRVGDKAFYVDELKYMAFEPRPSHSPEPVQTWGACTYCHKLNHTEDTCWSKKNAIAWKLHNKYEEAAVARNYKGNATRDSKPRGNTRAKVDPANV</sequence>
<name>A0A3N4LQQ3_9PEZI</name>
<feature type="region of interest" description="Disordered" evidence="2">
    <location>
        <begin position="624"/>
        <end position="653"/>
    </location>
</feature>
<feature type="compositionally biased region" description="Polar residues" evidence="2">
    <location>
        <begin position="561"/>
        <end position="575"/>
    </location>
</feature>
<feature type="compositionally biased region" description="Polar residues" evidence="2">
    <location>
        <begin position="507"/>
        <end position="527"/>
    </location>
</feature>
<organism evidence="3 4">
    <name type="scientific">Terfezia boudieri ATCC MYA-4762</name>
    <dbReference type="NCBI Taxonomy" id="1051890"/>
    <lineage>
        <taxon>Eukaryota</taxon>
        <taxon>Fungi</taxon>
        <taxon>Dikarya</taxon>
        <taxon>Ascomycota</taxon>
        <taxon>Pezizomycotina</taxon>
        <taxon>Pezizomycetes</taxon>
        <taxon>Pezizales</taxon>
        <taxon>Pezizaceae</taxon>
        <taxon>Terfezia</taxon>
    </lineage>
</organism>
<feature type="region of interest" description="Disordered" evidence="2">
    <location>
        <begin position="404"/>
        <end position="454"/>
    </location>
</feature>
<evidence type="ECO:0000256" key="2">
    <source>
        <dbReference type="SAM" id="MobiDB-lite"/>
    </source>
</evidence>
<proteinExistence type="predicted"/>
<dbReference type="Proteomes" id="UP000267821">
    <property type="component" value="Unassembled WGS sequence"/>
</dbReference>
<feature type="compositionally biased region" description="Low complexity" evidence="2">
    <location>
        <begin position="497"/>
        <end position="506"/>
    </location>
</feature>
<feature type="region of interest" description="Disordered" evidence="2">
    <location>
        <begin position="910"/>
        <end position="931"/>
    </location>
</feature>
<dbReference type="EMBL" id="ML121545">
    <property type="protein sequence ID" value="RPB23592.1"/>
    <property type="molecule type" value="Genomic_DNA"/>
</dbReference>
<dbReference type="InParanoid" id="A0A3N4LQQ3"/>
<feature type="region of interest" description="Disordered" evidence="2">
    <location>
        <begin position="469"/>
        <end position="587"/>
    </location>
</feature>
<feature type="compositionally biased region" description="Low complexity" evidence="2">
    <location>
        <begin position="528"/>
        <end position="542"/>
    </location>
</feature>
<feature type="coiled-coil region" evidence="1">
    <location>
        <begin position="197"/>
        <end position="224"/>
    </location>
</feature>